<keyword evidence="2" id="KW-1185">Reference proteome</keyword>
<proteinExistence type="predicted"/>
<dbReference type="InterPro" id="IPR027417">
    <property type="entry name" value="P-loop_NTPase"/>
</dbReference>
<sequence>MSDKTFFLGLGGQKCGSSWIQAYLNRQQGADFGRLGEYQIWESDLGSVFARYRLAAPSGFQMLRAEAKRRLGMTEPADHLRWRMQHDRQQYFAYFEQLLNRPGVTMTGDITPSYAALPAPLLQKIKDGFEGPGISVKCLFSMRDPVSRIRSHYRMDIDKGTAPEPADFEAGLRGFYASAEAAARTRYDMTLEAMETVFAPQDRFICLFEELFTHEGIADLAAFAGVPAEAEAGGQKVNARGSAGGISDDLTAEIARHYAPVYAAVARRLPQIARVWPSARFLTSA</sequence>
<dbReference type="Gene3D" id="3.40.50.300">
    <property type="entry name" value="P-loop containing nucleotide triphosphate hydrolases"/>
    <property type="match status" value="1"/>
</dbReference>
<reference evidence="1 2" key="1">
    <citation type="submission" date="2016-10" db="EMBL/GenBank/DDBJ databases">
        <authorList>
            <person name="Varghese N."/>
            <person name="Submissions S."/>
        </authorList>
    </citation>
    <scope>NUCLEOTIDE SEQUENCE [LARGE SCALE GENOMIC DNA]</scope>
    <source>
        <strain evidence="1 2">FF3</strain>
    </source>
</reference>
<protein>
    <recommendedName>
        <fullName evidence="3">Sulfotransferase family protein</fullName>
    </recommendedName>
</protein>
<name>A0A975W7D4_9RHOB</name>
<gene>
    <name evidence="1" type="ORF">SAMN04487940_102142</name>
</gene>
<evidence type="ECO:0000313" key="1">
    <source>
        <dbReference type="EMBL" id="SEI82907.1"/>
    </source>
</evidence>
<accession>A0A975W7D4</accession>
<organism evidence="1 2">
    <name type="scientific">Marinovum algicola</name>
    <dbReference type="NCBI Taxonomy" id="42444"/>
    <lineage>
        <taxon>Bacteria</taxon>
        <taxon>Pseudomonadati</taxon>
        <taxon>Pseudomonadota</taxon>
        <taxon>Alphaproteobacteria</taxon>
        <taxon>Rhodobacterales</taxon>
        <taxon>Roseobacteraceae</taxon>
        <taxon>Marinovum</taxon>
    </lineage>
</organism>
<dbReference type="GeneID" id="80817013"/>
<dbReference type="EMBL" id="FNYY01000002">
    <property type="protein sequence ID" value="SEI82907.1"/>
    <property type="molecule type" value="Genomic_DNA"/>
</dbReference>
<evidence type="ECO:0008006" key="3">
    <source>
        <dbReference type="Google" id="ProtNLM"/>
    </source>
</evidence>
<dbReference type="Proteomes" id="UP000182932">
    <property type="component" value="Unassembled WGS sequence"/>
</dbReference>
<comment type="caution">
    <text evidence="1">The sequence shown here is derived from an EMBL/GenBank/DDBJ whole genome shotgun (WGS) entry which is preliminary data.</text>
</comment>
<dbReference type="RefSeq" id="WP_074835046.1">
    <property type="nucleotide sequence ID" value="NZ_FNYY01000002.1"/>
</dbReference>
<dbReference type="SUPFAM" id="SSF52540">
    <property type="entry name" value="P-loop containing nucleoside triphosphate hydrolases"/>
    <property type="match status" value="1"/>
</dbReference>
<evidence type="ECO:0000313" key="2">
    <source>
        <dbReference type="Proteomes" id="UP000182932"/>
    </source>
</evidence>
<dbReference type="AlphaFoldDB" id="A0A975W7D4"/>